<dbReference type="Pfam" id="PF01551">
    <property type="entry name" value="Peptidase_M23"/>
    <property type="match status" value="1"/>
</dbReference>
<feature type="domain" description="LysM" evidence="2">
    <location>
        <begin position="191"/>
        <end position="234"/>
    </location>
</feature>
<dbReference type="PANTHER" id="PTHR21666:SF270">
    <property type="entry name" value="MUREIN HYDROLASE ACTIVATOR ENVC"/>
    <property type="match status" value="1"/>
</dbReference>
<organism evidence="3 4">
    <name type="scientific">Truepera radiovictrix (strain DSM 17093 / CIP 108686 / LMG 22925 / RQ-24)</name>
    <dbReference type="NCBI Taxonomy" id="649638"/>
    <lineage>
        <taxon>Bacteria</taxon>
        <taxon>Thermotogati</taxon>
        <taxon>Deinococcota</taxon>
        <taxon>Deinococci</taxon>
        <taxon>Trueperales</taxon>
        <taxon>Trueperaceae</taxon>
        <taxon>Truepera</taxon>
    </lineage>
</organism>
<reference evidence="4" key="1">
    <citation type="submission" date="2010-05" db="EMBL/GenBank/DDBJ databases">
        <title>The complete genome of Truepera radiovictris DSM 17093.</title>
        <authorList>
            <consortium name="US DOE Joint Genome Institute (JGI-PGF)"/>
            <person name="Lucas S."/>
            <person name="Copeland A."/>
            <person name="Lapidus A."/>
            <person name="Glavina del Rio T."/>
            <person name="Dalin E."/>
            <person name="Tice H."/>
            <person name="Bruce D."/>
            <person name="Goodwin L."/>
            <person name="Pitluck S."/>
            <person name="Kyrpides N."/>
            <person name="Mavromatis K."/>
            <person name="Ovchinnikova G."/>
            <person name="Munk A.C."/>
            <person name="Detter J.C."/>
            <person name="Han C."/>
            <person name="Tapia R."/>
            <person name="Land M."/>
            <person name="Hauser L."/>
            <person name="Markowitz V."/>
            <person name="Cheng J.-F."/>
            <person name="Hugenholtz P."/>
            <person name="Woyke T."/>
            <person name="Wu D."/>
            <person name="Tindall B."/>
            <person name="Pomrenke H.G."/>
            <person name="Brambilla E."/>
            <person name="Klenk H.-P."/>
            <person name="Eisen J.A."/>
        </authorList>
    </citation>
    <scope>NUCLEOTIDE SEQUENCE [LARGE SCALE GENOMIC DNA]</scope>
    <source>
        <strain evidence="4">DSM 17093 / CIP 108686 / LMG 22925 / RQ-24</strain>
    </source>
</reference>
<dbReference type="InterPro" id="IPR016047">
    <property type="entry name" value="M23ase_b-sheet_dom"/>
</dbReference>
<dbReference type="OrthoDB" id="9814460at2"/>
<dbReference type="eggNOG" id="COG1388">
    <property type="taxonomic scope" value="Bacteria"/>
</dbReference>
<dbReference type="SUPFAM" id="SSF51261">
    <property type="entry name" value="Duplicated hybrid motif"/>
    <property type="match status" value="1"/>
</dbReference>
<dbReference type="Proteomes" id="UP000000379">
    <property type="component" value="Chromosome"/>
</dbReference>
<evidence type="ECO:0000313" key="4">
    <source>
        <dbReference type="Proteomes" id="UP000000379"/>
    </source>
</evidence>
<dbReference type="Gene3D" id="3.10.350.10">
    <property type="entry name" value="LysM domain"/>
    <property type="match status" value="4"/>
</dbReference>
<evidence type="ECO:0000313" key="3">
    <source>
        <dbReference type="EMBL" id="ADI15117.1"/>
    </source>
</evidence>
<dbReference type="InterPro" id="IPR018392">
    <property type="entry name" value="LysM"/>
</dbReference>
<dbReference type="PROSITE" id="PS51782">
    <property type="entry name" value="LYSM"/>
    <property type="match status" value="4"/>
</dbReference>
<dbReference type="CDD" id="cd00118">
    <property type="entry name" value="LysM"/>
    <property type="match status" value="4"/>
</dbReference>
<dbReference type="InterPro" id="IPR011055">
    <property type="entry name" value="Dup_hybrid_motif"/>
</dbReference>
<dbReference type="AlphaFoldDB" id="D7CQY3"/>
<feature type="signal peptide" evidence="1">
    <location>
        <begin position="1"/>
        <end position="22"/>
    </location>
</feature>
<evidence type="ECO:0000256" key="1">
    <source>
        <dbReference type="SAM" id="SignalP"/>
    </source>
</evidence>
<dbReference type="KEGG" id="tra:Trad_2003"/>
<dbReference type="EMBL" id="CP002049">
    <property type="protein sequence ID" value="ADI15117.1"/>
    <property type="molecule type" value="Genomic_DNA"/>
</dbReference>
<accession>D7CQY3</accession>
<dbReference type="SMART" id="SM00257">
    <property type="entry name" value="LysM"/>
    <property type="match status" value="4"/>
</dbReference>
<proteinExistence type="predicted"/>
<dbReference type="SUPFAM" id="SSF54106">
    <property type="entry name" value="LysM domain"/>
    <property type="match status" value="4"/>
</dbReference>
<dbReference type="CDD" id="cd12797">
    <property type="entry name" value="M23_peptidase"/>
    <property type="match status" value="1"/>
</dbReference>
<dbReference type="Pfam" id="PF01476">
    <property type="entry name" value="LysM"/>
    <property type="match status" value="4"/>
</dbReference>
<name>D7CQY3_TRURR</name>
<reference evidence="3 4" key="2">
    <citation type="journal article" date="2011" name="Stand. Genomic Sci.">
        <title>Complete genome sequence of Truepera radiovictrix type strain (RQ-24).</title>
        <authorList>
            <person name="Ivanova N."/>
            <person name="Rohde C."/>
            <person name="Munk C."/>
            <person name="Nolan M."/>
            <person name="Lucas S."/>
            <person name="Del Rio T.G."/>
            <person name="Tice H."/>
            <person name="Deshpande S."/>
            <person name="Cheng J.F."/>
            <person name="Tapia R."/>
            <person name="Han C."/>
            <person name="Goodwin L."/>
            <person name="Pitluck S."/>
            <person name="Liolios K."/>
            <person name="Mavromatis K."/>
            <person name="Mikhailova N."/>
            <person name="Pati A."/>
            <person name="Chen A."/>
            <person name="Palaniappan K."/>
            <person name="Land M."/>
            <person name="Hauser L."/>
            <person name="Chang Y.J."/>
            <person name="Jeffries C.D."/>
            <person name="Brambilla E."/>
            <person name="Rohde M."/>
            <person name="Goker M."/>
            <person name="Tindall B.J."/>
            <person name="Woyke T."/>
            <person name="Bristow J."/>
            <person name="Eisen J.A."/>
            <person name="Markowitz V."/>
            <person name="Hugenholtz P."/>
            <person name="Kyrpides N.C."/>
            <person name="Klenk H.P."/>
            <person name="Lapidus A."/>
        </authorList>
    </citation>
    <scope>NUCLEOTIDE SEQUENCE [LARGE SCALE GENOMIC DNA]</scope>
    <source>
        <strain evidence="4">DSM 17093 / CIP 108686 / LMG 22925 / RQ-24</strain>
    </source>
</reference>
<dbReference type="RefSeq" id="WP_013178482.1">
    <property type="nucleotide sequence ID" value="NC_014221.1"/>
</dbReference>
<evidence type="ECO:0000259" key="2">
    <source>
        <dbReference type="PROSITE" id="PS51782"/>
    </source>
</evidence>
<feature type="domain" description="LysM" evidence="2">
    <location>
        <begin position="71"/>
        <end position="114"/>
    </location>
</feature>
<dbReference type="PANTHER" id="PTHR21666">
    <property type="entry name" value="PEPTIDASE-RELATED"/>
    <property type="match status" value="1"/>
</dbReference>
<feature type="chain" id="PRO_5003094195" evidence="1">
    <location>
        <begin position="23"/>
        <end position="374"/>
    </location>
</feature>
<dbReference type="HOGENOM" id="CLU_694316_0_0_0"/>
<feature type="domain" description="LysM" evidence="2">
    <location>
        <begin position="128"/>
        <end position="172"/>
    </location>
</feature>
<sequence length="374" mass="38921">MFWSRPVLAFGAALTLVTVAAAQTTYVVQPGDTLVGLARTHNTTVEAILAANDLSGTDLLAGATLVIPDPARYTVRSGDTLSGIARTVGLPVEELMALNNLTDTRITIGQTLVVQRPSAASEAAAAPLTVEVARGESLWVIANRHGVSVEALARANGLSPEARLRVGDRLTVPVAYAGSAGTADKGGGAEPRVTVAAGESLSEIAARHNTTVDALMSANGLTSDILNPGETLLIPPASPNVDAGAPGIIWPLRGVITSYYGPRNLLGMTYHYGIDIDGDVGDPIVAAMSGTVTYSGWLGGYGYLVIIQDGDIEYYYAHASELLVSVGQWVEAGQVIARVGATGRVTGPHLHFEIRIGGQPVDPLPYLERTAQLP</sequence>
<dbReference type="Gene3D" id="2.70.70.10">
    <property type="entry name" value="Glucose Permease (Domain IIA)"/>
    <property type="match status" value="1"/>
</dbReference>
<protein>
    <submittedName>
        <fullName evidence="3">Peptidase M23</fullName>
    </submittedName>
</protein>
<dbReference type="InterPro" id="IPR050570">
    <property type="entry name" value="Cell_wall_metabolism_enzyme"/>
</dbReference>
<gene>
    <name evidence="3" type="ordered locus">Trad_2003</name>
</gene>
<dbReference type="InterPro" id="IPR036779">
    <property type="entry name" value="LysM_dom_sf"/>
</dbReference>
<feature type="domain" description="LysM" evidence="2">
    <location>
        <begin position="24"/>
        <end position="67"/>
    </location>
</feature>
<dbReference type="STRING" id="649638.Trad_2003"/>
<keyword evidence="4" id="KW-1185">Reference proteome</keyword>
<dbReference type="GO" id="GO:0004222">
    <property type="term" value="F:metalloendopeptidase activity"/>
    <property type="evidence" value="ECO:0007669"/>
    <property type="project" value="TreeGrafter"/>
</dbReference>
<keyword evidence="1" id="KW-0732">Signal</keyword>
<dbReference type="eggNOG" id="COG0739">
    <property type="taxonomic scope" value="Bacteria"/>
</dbReference>